<keyword evidence="7" id="KW-1185">Reference proteome</keyword>
<keyword evidence="1" id="KW-0285">Flavoprotein</keyword>
<accession>A0ABW8F4I2</accession>
<reference evidence="6 7" key="1">
    <citation type="submission" date="2024-10" db="EMBL/GenBank/DDBJ databases">
        <title>The Natural Products Discovery Center: Release of the First 8490 Sequenced Strains for Exploring Actinobacteria Biosynthetic Diversity.</title>
        <authorList>
            <person name="Kalkreuter E."/>
            <person name="Kautsar S.A."/>
            <person name="Yang D."/>
            <person name="Bader C.D."/>
            <person name="Teijaro C.N."/>
            <person name="Fluegel L."/>
            <person name="Davis C.M."/>
            <person name="Simpson J.R."/>
            <person name="Lauterbach L."/>
            <person name="Steele A.D."/>
            <person name="Gui C."/>
            <person name="Meng S."/>
            <person name="Li G."/>
            <person name="Viehrig K."/>
            <person name="Ye F."/>
            <person name="Su P."/>
            <person name="Kiefer A.F."/>
            <person name="Nichols A."/>
            <person name="Cepeda A.J."/>
            <person name="Yan W."/>
            <person name="Fan B."/>
            <person name="Jiang Y."/>
            <person name="Adhikari A."/>
            <person name="Zheng C.-J."/>
            <person name="Schuster L."/>
            <person name="Cowan T.M."/>
            <person name="Smanski M.J."/>
            <person name="Chevrette M.G."/>
            <person name="De Carvalho L.P.S."/>
            <person name="Shen B."/>
        </authorList>
    </citation>
    <scope>NUCLEOTIDE SEQUENCE [LARGE SCALE GENOMIC DNA]</scope>
    <source>
        <strain evidence="6 7">NPDC087045</strain>
    </source>
</reference>
<evidence type="ECO:0000256" key="1">
    <source>
        <dbReference type="ARBA" id="ARBA00022630"/>
    </source>
</evidence>
<dbReference type="PANTHER" id="PTHR46972">
    <property type="entry name" value="MONOOXYGENASE ASQM-RELATED"/>
    <property type="match status" value="1"/>
</dbReference>
<organism evidence="6 7">
    <name type="scientific">Herbaspirillum chlorophenolicum</name>
    <dbReference type="NCBI Taxonomy" id="211589"/>
    <lineage>
        <taxon>Bacteria</taxon>
        <taxon>Pseudomonadati</taxon>
        <taxon>Pseudomonadota</taxon>
        <taxon>Betaproteobacteria</taxon>
        <taxon>Burkholderiales</taxon>
        <taxon>Oxalobacteraceae</taxon>
        <taxon>Herbaspirillum</taxon>
    </lineage>
</organism>
<keyword evidence="3" id="KW-0560">Oxidoreductase</keyword>
<dbReference type="InterPro" id="IPR002938">
    <property type="entry name" value="FAD-bd"/>
</dbReference>
<evidence type="ECO:0000313" key="7">
    <source>
        <dbReference type="Proteomes" id="UP001617427"/>
    </source>
</evidence>
<protein>
    <submittedName>
        <fullName evidence="6">FAD-dependent oxidoreductase</fullName>
    </submittedName>
</protein>
<dbReference type="RefSeq" id="WP_402703088.1">
    <property type="nucleotide sequence ID" value="NZ_JBIUZV010000016.1"/>
</dbReference>
<dbReference type="Gene3D" id="3.50.50.60">
    <property type="entry name" value="FAD/NAD(P)-binding domain"/>
    <property type="match status" value="1"/>
</dbReference>
<evidence type="ECO:0000256" key="4">
    <source>
        <dbReference type="ARBA" id="ARBA00023033"/>
    </source>
</evidence>
<proteinExistence type="predicted"/>
<keyword evidence="4" id="KW-0503">Monooxygenase</keyword>
<evidence type="ECO:0000313" key="6">
    <source>
        <dbReference type="EMBL" id="MFJ3048196.1"/>
    </source>
</evidence>
<evidence type="ECO:0000259" key="5">
    <source>
        <dbReference type="Pfam" id="PF01494"/>
    </source>
</evidence>
<keyword evidence="2" id="KW-0274">FAD</keyword>
<dbReference type="EMBL" id="JBIUZV010000016">
    <property type="protein sequence ID" value="MFJ3048196.1"/>
    <property type="molecule type" value="Genomic_DNA"/>
</dbReference>
<dbReference type="Pfam" id="PF01494">
    <property type="entry name" value="FAD_binding_3"/>
    <property type="match status" value="1"/>
</dbReference>
<dbReference type="PRINTS" id="PR00420">
    <property type="entry name" value="RNGMNOXGNASE"/>
</dbReference>
<evidence type="ECO:0000256" key="2">
    <source>
        <dbReference type="ARBA" id="ARBA00022827"/>
    </source>
</evidence>
<dbReference type="SUPFAM" id="SSF51905">
    <property type="entry name" value="FAD/NAD(P)-binding domain"/>
    <property type="match status" value="1"/>
</dbReference>
<dbReference type="InterPro" id="IPR036188">
    <property type="entry name" value="FAD/NAD-bd_sf"/>
</dbReference>
<dbReference type="PANTHER" id="PTHR46972:SF1">
    <property type="entry name" value="FAD DEPENDENT OXIDOREDUCTASE DOMAIN-CONTAINING PROTEIN"/>
    <property type="match status" value="1"/>
</dbReference>
<name>A0ABW8F4I2_9BURK</name>
<dbReference type="Proteomes" id="UP001617427">
    <property type="component" value="Unassembled WGS sequence"/>
</dbReference>
<gene>
    <name evidence="6" type="ORF">ACIPEN_20370</name>
</gene>
<sequence length="388" mass="41933">MRQQPSIAIVGAGPAGLTAANVFHLHGWQCQVFESDASAVSRDQGGSLDLHPEDGQLALKKAGLLEQFMAVARHEDQGLRIIDGATGTLTREFAPTVGAGERPEIDRDVLRQLLLAPLDGNIIHWNSCVHAVVIQPDGRTTLQLQEGVAGPFDLVIGADGAWSKVRLALTDAVPAYTGVTFVELWLDDVDQTHPAAAERVGHGTMFALRDQAGIIGQRNGKGKLRVYAAFRTRPEEGDRPDKTLANISKDELLSRFTDWAPALTSLLREADHIAAIRPIMTLPAKNSWPHQSGLTLIGDAAHVMPPLGTGVNLAMLDAAELAENLINAADWRQAVQDTERAMLDRSSAIASQCIESFEEMFSQEAQQSWIDHFDAHHALPSSGTIPTV</sequence>
<evidence type="ECO:0000256" key="3">
    <source>
        <dbReference type="ARBA" id="ARBA00023002"/>
    </source>
</evidence>
<feature type="domain" description="FAD-binding" evidence="5">
    <location>
        <begin position="7"/>
        <end position="328"/>
    </location>
</feature>
<comment type="caution">
    <text evidence="6">The sequence shown here is derived from an EMBL/GenBank/DDBJ whole genome shotgun (WGS) entry which is preliminary data.</text>
</comment>